<evidence type="ECO:0000256" key="12">
    <source>
        <dbReference type="ARBA" id="ARBA00023140"/>
    </source>
</evidence>
<comment type="caution">
    <text evidence="18">The sequence shown here is derived from an EMBL/GenBank/DDBJ whole genome shotgun (WGS) entry which is preliminary data.</text>
</comment>
<keyword evidence="13" id="KW-0455">Luminescence</keyword>
<evidence type="ECO:0000256" key="11">
    <source>
        <dbReference type="ARBA" id="ARBA00023033"/>
    </source>
</evidence>
<dbReference type="Proteomes" id="UP001162164">
    <property type="component" value="Unassembled WGS sequence"/>
</dbReference>
<evidence type="ECO:0000259" key="17">
    <source>
        <dbReference type="Pfam" id="PF13193"/>
    </source>
</evidence>
<dbReference type="Gene3D" id="2.30.38.10">
    <property type="entry name" value="Luciferase, Domain 3"/>
    <property type="match status" value="1"/>
</dbReference>
<feature type="domain" description="AMP-binding enzyme C-terminal" evidence="17">
    <location>
        <begin position="358"/>
        <end position="430"/>
    </location>
</feature>
<sequence length="460" mass="51314">MLVGCIVASLNHNYTPRELTHALNISKPKIIFCSVEVSSKYIELKKQLNYVDKIVIINSTASVIGADTLEEFVRKGLGGRRVVPDNFRPFVGDPVRTGAFILCSSGTTGLPKGVLLSHKNILTRVQQSRDPRYRDNLRHNQLGLLPFFHGFGLNITLNGILNKYQIAVIRKYNEDLFLKAIQDYRITVLHLAPPLAIFLEKTHKIFNYDMSSVQTILCGAAPLGKSTEIGLKRRFKNLKDIQQAYGLTESTLGVTVMDKGVSRPGSSGKVVSYMSCKIRDPETGKSLGSSQVGELCFKGPMVMMGYYNDEKATRETFTSDGWLKTGDLGYYDDEEFFYVVDRLKELIKYKGFQVAPAELEAILIMHPCVRDVGVAGLPDELAGEVPVAFVVKETGAEITSKELEDHVAGLVSPEKRLRGGVIFVTEIPKKPKRENIEYRVPLKRATLKNCIEKSTNLKFD</sequence>
<keyword evidence="14" id="KW-0599">Photoprotein</keyword>
<evidence type="ECO:0000256" key="5">
    <source>
        <dbReference type="ARBA" id="ARBA00019043"/>
    </source>
</evidence>
<organism evidence="18 19">
    <name type="scientific">Molorchus minor</name>
    <dbReference type="NCBI Taxonomy" id="1323400"/>
    <lineage>
        <taxon>Eukaryota</taxon>
        <taxon>Metazoa</taxon>
        <taxon>Ecdysozoa</taxon>
        <taxon>Arthropoda</taxon>
        <taxon>Hexapoda</taxon>
        <taxon>Insecta</taxon>
        <taxon>Pterygota</taxon>
        <taxon>Neoptera</taxon>
        <taxon>Endopterygota</taxon>
        <taxon>Coleoptera</taxon>
        <taxon>Polyphaga</taxon>
        <taxon>Cucujiformia</taxon>
        <taxon>Chrysomeloidea</taxon>
        <taxon>Cerambycidae</taxon>
        <taxon>Lamiinae</taxon>
        <taxon>Monochamini</taxon>
        <taxon>Molorchus</taxon>
    </lineage>
</organism>
<evidence type="ECO:0000256" key="2">
    <source>
        <dbReference type="ARBA" id="ARBA00004275"/>
    </source>
</evidence>
<dbReference type="EMBL" id="JAPWTJ010000658">
    <property type="protein sequence ID" value="KAJ8976533.1"/>
    <property type="molecule type" value="Genomic_DNA"/>
</dbReference>
<dbReference type="PANTHER" id="PTHR24096">
    <property type="entry name" value="LONG-CHAIN-FATTY-ACID--COA LIGASE"/>
    <property type="match status" value="1"/>
</dbReference>
<dbReference type="Gene3D" id="3.40.50.980">
    <property type="match status" value="2"/>
</dbReference>
<comment type="subcellular location">
    <subcellularLocation>
        <location evidence="2">Peroxisome</location>
    </subcellularLocation>
</comment>
<feature type="domain" description="AMP-dependent synthetase/ligase" evidence="16">
    <location>
        <begin position="3"/>
        <end position="307"/>
    </location>
</feature>
<proteinExistence type="inferred from homology"/>
<protein>
    <recommendedName>
        <fullName evidence="5">Luciferin 4-monooxygenase</fullName>
        <ecNumber evidence="4">1.13.12.7</ecNumber>
    </recommendedName>
</protein>
<dbReference type="CDD" id="cd05911">
    <property type="entry name" value="Firefly_Luc_like"/>
    <property type="match status" value="1"/>
</dbReference>
<evidence type="ECO:0000313" key="19">
    <source>
        <dbReference type="Proteomes" id="UP001162164"/>
    </source>
</evidence>
<dbReference type="EC" id="1.13.12.7" evidence="4"/>
<dbReference type="SUPFAM" id="SSF56801">
    <property type="entry name" value="Acetyl-CoA synthetase-like"/>
    <property type="match status" value="1"/>
</dbReference>
<evidence type="ECO:0000256" key="13">
    <source>
        <dbReference type="ARBA" id="ARBA00023223"/>
    </source>
</evidence>
<evidence type="ECO:0000256" key="14">
    <source>
        <dbReference type="ARBA" id="ARBA00023262"/>
    </source>
</evidence>
<keyword evidence="10" id="KW-0560">Oxidoreductase</keyword>
<reference evidence="18" key="1">
    <citation type="journal article" date="2023" name="Insect Mol. Biol.">
        <title>Genome sequencing provides insights into the evolution of gene families encoding plant cell wall-degrading enzymes in longhorned beetles.</title>
        <authorList>
            <person name="Shin N.R."/>
            <person name="Okamura Y."/>
            <person name="Kirsch R."/>
            <person name="Pauchet Y."/>
        </authorList>
    </citation>
    <scope>NUCLEOTIDE SEQUENCE</scope>
    <source>
        <strain evidence="18">MMC_N1</strain>
    </source>
</reference>
<keyword evidence="12" id="KW-0576">Peroxisome</keyword>
<dbReference type="Pfam" id="PF00501">
    <property type="entry name" value="AMP-binding"/>
    <property type="match status" value="1"/>
</dbReference>
<evidence type="ECO:0000256" key="9">
    <source>
        <dbReference type="ARBA" id="ARBA00022842"/>
    </source>
</evidence>
<comment type="cofactor">
    <cofactor evidence="1">
        <name>Mg(2+)</name>
        <dbReference type="ChEBI" id="CHEBI:18420"/>
    </cofactor>
</comment>
<keyword evidence="9" id="KW-0460">Magnesium</keyword>
<dbReference type="InterPro" id="IPR045851">
    <property type="entry name" value="AMP-bd_C_sf"/>
</dbReference>
<evidence type="ECO:0000256" key="1">
    <source>
        <dbReference type="ARBA" id="ARBA00001946"/>
    </source>
</evidence>
<dbReference type="InterPro" id="IPR000873">
    <property type="entry name" value="AMP-dep_synth/lig_dom"/>
</dbReference>
<comment type="catalytic activity">
    <reaction evidence="15">
        <text>firefly D-luciferin + ATP + O2 = firefly oxyluciferin + hnu + AMP + CO2 + diphosphate</text>
        <dbReference type="Rhea" id="RHEA:10732"/>
        <dbReference type="ChEBI" id="CHEBI:15379"/>
        <dbReference type="ChEBI" id="CHEBI:16526"/>
        <dbReference type="ChEBI" id="CHEBI:16792"/>
        <dbReference type="ChEBI" id="CHEBI:30212"/>
        <dbReference type="ChEBI" id="CHEBI:30616"/>
        <dbReference type="ChEBI" id="CHEBI:33019"/>
        <dbReference type="ChEBI" id="CHEBI:58038"/>
        <dbReference type="ChEBI" id="CHEBI:456215"/>
        <dbReference type="EC" id="1.13.12.7"/>
    </reaction>
</comment>
<evidence type="ECO:0000256" key="7">
    <source>
        <dbReference type="ARBA" id="ARBA00022741"/>
    </source>
</evidence>
<dbReference type="InterPro" id="IPR025110">
    <property type="entry name" value="AMP-bd_C"/>
</dbReference>
<gene>
    <name evidence="18" type="ORF">NQ317_017940</name>
</gene>
<evidence type="ECO:0000259" key="16">
    <source>
        <dbReference type="Pfam" id="PF00501"/>
    </source>
</evidence>
<dbReference type="Pfam" id="PF13193">
    <property type="entry name" value="AMP-binding_C"/>
    <property type="match status" value="1"/>
</dbReference>
<evidence type="ECO:0000256" key="15">
    <source>
        <dbReference type="ARBA" id="ARBA00048497"/>
    </source>
</evidence>
<evidence type="ECO:0000256" key="4">
    <source>
        <dbReference type="ARBA" id="ARBA00012532"/>
    </source>
</evidence>
<accession>A0ABQ9JEB8</accession>
<dbReference type="Gene3D" id="3.30.300.30">
    <property type="match status" value="1"/>
</dbReference>
<evidence type="ECO:0000313" key="18">
    <source>
        <dbReference type="EMBL" id="KAJ8976533.1"/>
    </source>
</evidence>
<evidence type="ECO:0000256" key="8">
    <source>
        <dbReference type="ARBA" id="ARBA00022840"/>
    </source>
</evidence>
<name>A0ABQ9JEB8_9CUCU</name>
<evidence type="ECO:0000256" key="3">
    <source>
        <dbReference type="ARBA" id="ARBA00006432"/>
    </source>
</evidence>
<dbReference type="PROSITE" id="PS00455">
    <property type="entry name" value="AMP_BINDING"/>
    <property type="match status" value="1"/>
</dbReference>
<keyword evidence="11" id="KW-0503">Monooxygenase</keyword>
<keyword evidence="7" id="KW-0547">Nucleotide-binding</keyword>
<keyword evidence="6" id="KW-0479">Metal-binding</keyword>
<keyword evidence="8" id="KW-0067">ATP-binding</keyword>
<dbReference type="PANTHER" id="PTHR24096:SF423">
    <property type="entry name" value="GM05240P"/>
    <property type="match status" value="1"/>
</dbReference>
<evidence type="ECO:0000256" key="6">
    <source>
        <dbReference type="ARBA" id="ARBA00022723"/>
    </source>
</evidence>
<comment type="similarity">
    <text evidence="3">Belongs to the ATP-dependent AMP-binding enzyme family.</text>
</comment>
<dbReference type="InterPro" id="IPR020845">
    <property type="entry name" value="AMP-binding_CS"/>
</dbReference>
<keyword evidence="19" id="KW-1185">Reference proteome</keyword>
<evidence type="ECO:0000256" key="10">
    <source>
        <dbReference type="ARBA" id="ARBA00023002"/>
    </source>
</evidence>